<sequence length="400" mass="45142">MKNLLVCTLLFASAFTLNAQVANTRIYAAEKLAKVKEKADSPLYAPAVKTLLRDADKALKMTPPSVMDKTMTADSGDKHDYMSMGPYWWPDPSKPDGLPYIRKDGLRNPELDKLDRNKLGDMSKAVTTLGLAYYFSGDEKYAQKAVDFLNVWFLDAKTKMNPNLTYGQTIPGKNKGMGRGAGMIDIYSFTEMIDAMTLMENSKAFTPKVKKGMKEWFTQLVEWMQTSPVAAEEQRAKNNHGLAYDVQLTAYALYTGNQDLAMKTIQEFPEKRLFAQIEPDGKQPLELARTTALGYTIFNLGHMLDMCSIASTLGQDIYTATSPDGRSITAALKFLIPYIGKPQSEWPYQQIKEWDKKQEEACWILRRASFFDPKAGYEAIGTQFRKTPANKRIHLIYSLE</sequence>
<proteinExistence type="predicted"/>
<dbReference type="Gene3D" id="1.50.10.100">
    <property type="entry name" value="Chondroitin AC/alginate lyase"/>
    <property type="match status" value="1"/>
</dbReference>
<dbReference type="InterPro" id="IPR008929">
    <property type="entry name" value="Chondroitin_lyas"/>
</dbReference>
<evidence type="ECO:0000313" key="6">
    <source>
        <dbReference type="Proteomes" id="UP000181870"/>
    </source>
</evidence>
<evidence type="ECO:0000259" key="4">
    <source>
        <dbReference type="Pfam" id="PF05426"/>
    </source>
</evidence>
<dbReference type="RefSeq" id="WP_074637162.1">
    <property type="nucleotide sequence ID" value="NZ_FNDO01000014.1"/>
</dbReference>
<dbReference type="Pfam" id="PF05426">
    <property type="entry name" value="Alginate_lyase"/>
    <property type="match status" value="1"/>
</dbReference>
<accession>A0A1G8FJP2</accession>
<protein>
    <submittedName>
        <fullName evidence="5">Alginate lyase</fullName>
    </submittedName>
</protein>
<keyword evidence="2 5" id="KW-0456">Lyase</keyword>
<dbReference type="SUPFAM" id="SSF48230">
    <property type="entry name" value="Chondroitin AC/alginate lyase"/>
    <property type="match status" value="1"/>
</dbReference>
<gene>
    <name evidence="5" type="ORF">SAMN05192582_101444</name>
</gene>
<feature type="signal peptide" evidence="3">
    <location>
        <begin position="1"/>
        <end position="19"/>
    </location>
</feature>
<dbReference type="AlphaFoldDB" id="A0A1G8FJP2"/>
<dbReference type="InterPro" id="IPR008397">
    <property type="entry name" value="Alginate_lyase_dom"/>
</dbReference>
<dbReference type="Proteomes" id="UP000181870">
    <property type="component" value="Unassembled WGS sequence"/>
</dbReference>
<feature type="domain" description="Alginate lyase" evidence="4">
    <location>
        <begin position="65"/>
        <end position="343"/>
    </location>
</feature>
<keyword evidence="1 3" id="KW-0732">Signal</keyword>
<dbReference type="GO" id="GO:0016829">
    <property type="term" value="F:lyase activity"/>
    <property type="evidence" value="ECO:0007669"/>
    <property type="project" value="UniProtKB-KW"/>
</dbReference>
<reference evidence="6" key="1">
    <citation type="submission" date="2016-10" db="EMBL/GenBank/DDBJ databases">
        <authorList>
            <person name="Varghese N."/>
            <person name="Submissions S."/>
        </authorList>
    </citation>
    <scope>NUCLEOTIDE SEQUENCE [LARGE SCALE GENOMIC DNA]</scope>
    <source>
        <strain evidence="6">NLAE-zl-C57</strain>
    </source>
</reference>
<organism evidence="5 6">
    <name type="scientific">Bacteroides ovatus</name>
    <dbReference type="NCBI Taxonomy" id="28116"/>
    <lineage>
        <taxon>Bacteria</taxon>
        <taxon>Pseudomonadati</taxon>
        <taxon>Bacteroidota</taxon>
        <taxon>Bacteroidia</taxon>
        <taxon>Bacteroidales</taxon>
        <taxon>Bacteroidaceae</taxon>
        <taxon>Bacteroides</taxon>
    </lineage>
</organism>
<evidence type="ECO:0000313" key="5">
    <source>
        <dbReference type="EMBL" id="SDH82347.1"/>
    </source>
</evidence>
<evidence type="ECO:0000256" key="3">
    <source>
        <dbReference type="SAM" id="SignalP"/>
    </source>
</evidence>
<evidence type="ECO:0000256" key="2">
    <source>
        <dbReference type="ARBA" id="ARBA00023239"/>
    </source>
</evidence>
<evidence type="ECO:0000256" key="1">
    <source>
        <dbReference type="ARBA" id="ARBA00022729"/>
    </source>
</evidence>
<feature type="chain" id="PRO_5010248799" evidence="3">
    <location>
        <begin position="20"/>
        <end position="400"/>
    </location>
</feature>
<name>A0A1G8FJP2_BACOV</name>
<dbReference type="EMBL" id="FNDO01000014">
    <property type="protein sequence ID" value="SDH82347.1"/>
    <property type="molecule type" value="Genomic_DNA"/>
</dbReference>
<dbReference type="GO" id="GO:0042597">
    <property type="term" value="C:periplasmic space"/>
    <property type="evidence" value="ECO:0007669"/>
    <property type="project" value="InterPro"/>
</dbReference>